<dbReference type="SMART" id="SM00028">
    <property type="entry name" value="TPR"/>
    <property type="match status" value="4"/>
</dbReference>
<keyword evidence="1" id="KW-0677">Repeat</keyword>
<feature type="repeat" description="TPR" evidence="3">
    <location>
        <begin position="199"/>
        <end position="232"/>
    </location>
</feature>
<keyword evidence="5" id="KW-1185">Reference proteome</keyword>
<accession>A0A085ZP89</accession>
<gene>
    <name evidence="4" type="ORF">IW19_12250</name>
</gene>
<dbReference type="AlphaFoldDB" id="A0A085ZP89"/>
<dbReference type="Proteomes" id="UP000028715">
    <property type="component" value="Unassembled WGS sequence"/>
</dbReference>
<dbReference type="eggNOG" id="COG0457">
    <property type="taxonomic scope" value="Bacteria"/>
</dbReference>
<dbReference type="PROSITE" id="PS50005">
    <property type="entry name" value="TPR"/>
    <property type="match status" value="2"/>
</dbReference>
<dbReference type="EMBL" id="JPRL01000001">
    <property type="protein sequence ID" value="KFF06253.1"/>
    <property type="molecule type" value="Genomic_DNA"/>
</dbReference>
<evidence type="ECO:0000313" key="5">
    <source>
        <dbReference type="Proteomes" id="UP000028715"/>
    </source>
</evidence>
<proteinExistence type="predicted"/>
<dbReference type="Gene3D" id="1.25.40.10">
    <property type="entry name" value="Tetratricopeptide repeat domain"/>
    <property type="match status" value="1"/>
</dbReference>
<name>A0A085ZP89_9FLAO</name>
<dbReference type="OrthoDB" id="1334785at2"/>
<dbReference type="InterPro" id="IPR050498">
    <property type="entry name" value="Ycf3"/>
</dbReference>
<dbReference type="RefSeq" id="WP_035684445.1">
    <property type="nucleotide sequence ID" value="NZ_JPRL01000001.1"/>
</dbReference>
<dbReference type="STRING" id="362418.IW19_12250"/>
<dbReference type="InterPro" id="IPR011990">
    <property type="entry name" value="TPR-like_helical_dom_sf"/>
</dbReference>
<dbReference type="PANTHER" id="PTHR44858">
    <property type="entry name" value="TETRATRICOPEPTIDE REPEAT PROTEIN 6"/>
    <property type="match status" value="1"/>
</dbReference>
<evidence type="ECO:0000256" key="1">
    <source>
        <dbReference type="ARBA" id="ARBA00022737"/>
    </source>
</evidence>
<reference evidence="4 5" key="1">
    <citation type="submission" date="2014-07" db="EMBL/GenBank/DDBJ databases">
        <title>Genome of Flavobacterium reichenbachii LMG 25512.</title>
        <authorList>
            <person name="Stropko S.J."/>
            <person name="Pipes S.E."/>
            <person name="Newman J.D."/>
        </authorList>
    </citation>
    <scope>NUCLEOTIDE SEQUENCE [LARGE SCALE GENOMIC DNA]</scope>
    <source>
        <strain evidence="4 5">LMG 25512</strain>
    </source>
</reference>
<dbReference type="SUPFAM" id="SSF48452">
    <property type="entry name" value="TPR-like"/>
    <property type="match status" value="2"/>
</dbReference>
<evidence type="ECO:0000313" key="4">
    <source>
        <dbReference type="EMBL" id="KFF06253.1"/>
    </source>
</evidence>
<keyword evidence="2 3" id="KW-0802">TPR repeat</keyword>
<evidence type="ECO:0000256" key="3">
    <source>
        <dbReference type="PROSITE-ProRule" id="PRU00339"/>
    </source>
</evidence>
<comment type="caution">
    <text evidence="4">The sequence shown here is derived from an EMBL/GenBank/DDBJ whole genome shotgun (WGS) entry which is preliminary data.</text>
</comment>
<evidence type="ECO:0000256" key="2">
    <source>
        <dbReference type="ARBA" id="ARBA00022803"/>
    </source>
</evidence>
<feature type="repeat" description="TPR" evidence="3">
    <location>
        <begin position="165"/>
        <end position="198"/>
    </location>
</feature>
<organism evidence="4 5">
    <name type="scientific">Flavobacterium reichenbachii</name>
    <dbReference type="NCBI Taxonomy" id="362418"/>
    <lineage>
        <taxon>Bacteria</taxon>
        <taxon>Pseudomonadati</taxon>
        <taxon>Bacteroidota</taxon>
        <taxon>Flavobacteriia</taxon>
        <taxon>Flavobacteriales</taxon>
        <taxon>Flavobacteriaceae</taxon>
        <taxon>Flavobacterium</taxon>
    </lineage>
</organism>
<dbReference type="PANTHER" id="PTHR44858:SF1">
    <property type="entry name" value="UDP-N-ACETYLGLUCOSAMINE--PEPTIDE N-ACETYLGLUCOSAMINYLTRANSFERASE SPINDLY-RELATED"/>
    <property type="match status" value="1"/>
</dbReference>
<dbReference type="InterPro" id="IPR019734">
    <property type="entry name" value="TPR_rpt"/>
</dbReference>
<sequence>MKQIILHLLLIIFTCNFINAQKIKKTETIVKSTDPLDFRQTAEYQLNVADVLDSTKISKKNIELVKQIMPLLEKEENEKAYQLLNSIDEKDKKNELLILQAILELNMDQLASSSSSLSKYLPYASNDSIKSSIYYMLGTIDLKRLFKINANQNFEKSYELDKKNYRAAMILGYTNQEEKNIEKAIFYYEKTTEINPNLNNIWNALAWLYQQAGQHEKAKKIFSKIIKDEPNEPLPYNNRSYSNLQLGFTKQALEDVNKSIKLRPENSYAFRNRALVYIKMKDSKKACIDIESAFKLGYRAKYGSDLDTIQVENCKN</sequence>
<dbReference type="Pfam" id="PF14559">
    <property type="entry name" value="TPR_19"/>
    <property type="match status" value="1"/>
</dbReference>
<protein>
    <submittedName>
        <fullName evidence="4">Uncharacterized protein</fullName>
    </submittedName>
</protein>